<evidence type="ECO:0000313" key="5">
    <source>
        <dbReference type="EMBL" id="MDR7330659.1"/>
    </source>
</evidence>
<dbReference type="PANTHER" id="PTHR30154">
    <property type="entry name" value="LEUCINE-RESPONSIVE REGULATORY PROTEIN"/>
    <property type="match status" value="1"/>
</dbReference>
<keyword evidence="1" id="KW-0805">Transcription regulation</keyword>
<evidence type="ECO:0000256" key="3">
    <source>
        <dbReference type="ARBA" id="ARBA00023163"/>
    </source>
</evidence>
<sequence>MTARRSGPPGPLNLDLTDRRLLLELDRAPVAPLSEIAHALGVGERTVSRRFTRLREEGLLRVVGRVLPGVDGRDAVLTRTSTDPSAAPTLAARLARLPETRWVRLSRDGSELICATTRIEGENAVLRLLPRSPLVRRLDTFEILEEWPGGEAIAPAADRVLDDLDRAIIDALGRDGRMETRRIAREAGVDPSTISRRRAKLVEEGILFFEAEIHPAALSGTGDAFLWLSVLPGRIRKVGESLRALPECRFVAACTGRYPIVANLLTPSPEALVELVDTALADLGVTAVDLVRLGSARPAGNRPGP</sequence>
<dbReference type="EMBL" id="JAVDXZ010000001">
    <property type="protein sequence ID" value="MDR7330659.1"/>
    <property type="molecule type" value="Genomic_DNA"/>
</dbReference>
<dbReference type="PROSITE" id="PS50956">
    <property type="entry name" value="HTH_ASNC_2"/>
    <property type="match status" value="1"/>
</dbReference>
<evidence type="ECO:0000256" key="1">
    <source>
        <dbReference type="ARBA" id="ARBA00023015"/>
    </source>
</evidence>
<gene>
    <name evidence="5" type="ORF">J2S39_002335</name>
</gene>
<dbReference type="PANTHER" id="PTHR30154:SF34">
    <property type="entry name" value="TRANSCRIPTIONAL REGULATOR AZLB"/>
    <property type="match status" value="1"/>
</dbReference>
<dbReference type="PRINTS" id="PR00033">
    <property type="entry name" value="HTHASNC"/>
</dbReference>
<protein>
    <submittedName>
        <fullName evidence="5">DNA-binding Lrp family transcriptional regulator</fullName>
    </submittedName>
</protein>
<evidence type="ECO:0000259" key="4">
    <source>
        <dbReference type="PROSITE" id="PS50956"/>
    </source>
</evidence>
<dbReference type="InterPro" id="IPR036390">
    <property type="entry name" value="WH_DNA-bd_sf"/>
</dbReference>
<dbReference type="Proteomes" id="UP001180840">
    <property type="component" value="Unassembled WGS sequence"/>
</dbReference>
<dbReference type="InterPro" id="IPR000485">
    <property type="entry name" value="AsnC-type_HTH_dom"/>
</dbReference>
<evidence type="ECO:0000313" key="6">
    <source>
        <dbReference type="Proteomes" id="UP001180840"/>
    </source>
</evidence>
<proteinExistence type="predicted"/>
<accession>A0ABU2A0F4</accession>
<dbReference type="SUPFAM" id="SSF46785">
    <property type="entry name" value="Winged helix' DNA-binding domain"/>
    <property type="match status" value="2"/>
</dbReference>
<keyword evidence="3" id="KW-0804">Transcription</keyword>
<keyword evidence="2 5" id="KW-0238">DNA-binding</keyword>
<keyword evidence="6" id="KW-1185">Reference proteome</keyword>
<dbReference type="RefSeq" id="WP_290196562.1">
    <property type="nucleotide sequence ID" value="NZ_CP047654.1"/>
</dbReference>
<feature type="domain" description="HTH asnC-type" evidence="4">
    <location>
        <begin position="161"/>
        <end position="222"/>
    </location>
</feature>
<dbReference type="SMART" id="SM00344">
    <property type="entry name" value="HTH_ASNC"/>
    <property type="match status" value="1"/>
</dbReference>
<dbReference type="Gene3D" id="3.30.70.920">
    <property type="match status" value="1"/>
</dbReference>
<reference evidence="5" key="1">
    <citation type="submission" date="2023-07" db="EMBL/GenBank/DDBJ databases">
        <title>Sequencing the genomes of 1000 actinobacteria strains.</title>
        <authorList>
            <person name="Klenk H.-P."/>
        </authorList>
    </citation>
    <scope>NUCLEOTIDE SEQUENCE</scope>
    <source>
        <strain evidence="5">DSM 107476</strain>
    </source>
</reference>
<dbReference type="Pfam" id="PF13404">
    <property type="entry name" value="HTH_AsnC-type"/>
    <property type="match status" value="2"/>
</dbReference>
<dbReference type="GO" id="GO:0003677">
    <property type="term" value="F:DNA binding"/>
    <property type="evidence" value="ECO:0007669"/>
    <property type="project" value="UniProtKB-KW"/>
</dbReference>
<dbReference type="SUPFAM" id="SSF54909">
    <property type="entry name" value="Dimeric alpha+beta barrel"/>
    <property type="match status" value="1"/>
</dbReference>
<dbReference type="Gene3D" id="1.10.10.10">
    <property type="entry name" value="Winged helix-like DNA-binding domain superfamily/Winged helix DNA-binding domain"/>
    <property type="match status" value="2"/>
</dbReference>
<name>A0ABU2A0F4_9CORY</name>
<dbReference type="InterPro" id="IPR019888">
    <property type="entry name" value="Tscrpt_reg_AsnC-like"/>
</dbReference>
<dbReference type="InterPro" id="IPR036388">
    <property type="entry name" value="WH-like_DNA-bd_sf"/>
</dbReference>
<dbReference type="InterPro" id="IPR011008">
    <property type="entry name" value="Dimeric_a/b-barrel"/>
</dbReference>
<organism evidence="5 6">
    <name type="scientific">Corynebacterium guangdongense</name>
    <dbReference type="NCBI Taxonomy" id="1783348"/>
    <lineage>
        <taxon>Bacteria</taxon>
        <taxon>Bacillati</taxon>
        <taxon>Actinomycetota</taxon>
        <taxon>Actinomycetes</taxon>
        <taxon>Mycobacteriales</taxon>
        <taxon>Corynebacteriaceae</taxon>
        <taxon>Corynebacterium</taxon>
    </lineage>
</organism>
<comment type="caution">
    <text evidence="5">The sequence shown here is derived from an EMBL/GenBank/DDBJ whole genome shotgun (WGS) entry which is preliminary data.</text>
</comment>
<evidence type="ECO:0000256" key="2">
    <source>
        <dbReference type="ARBA" id="ARBA00023125"/>
    </source>
</evidence>